<proteinExistence type="predicted"/>
<dbReference type="EMBL" id="JAOPJF010000026">
    <property type="protein sequence ID" value="KAK1145135.1"/>
    <property type="molecule type" value="Genomic_DNA"/>
</dbReference>
<gene>
    <name evidence="1" type="ORF">N8T08_004568</name>
</gene>
<reference evidence="1 2" key="1">
    <citation type="journal article" date="2023" name="ACS Omega">
        <title>Identification of the Neoaspergillic Acid Biosynthesis Gene Cluster by Establishing an In Vitro CRISPR-Ribonucleoprotein Genetic System in Aspergillus melleus.</title>
        <authorList>
            <person name="Yuan B."/>
            <person name="Grau M.F."/>
            <person name="Murata R.M."/>
            <person name="Torok T."/>
            <person name="Venkateswaran K."/>
            <person name="Stajich J.E."/>
            <person name="Wang C.C.C."/>
        </authorList>
    </citation>
    <scope>NUCLEOTIDE SEQUENCE [LARGE SCALE GENOMIC DNA]</scope>
    <source>
        <strain evidence="1 2">IMV 1140</strain>
    </source>
</reference>
<sequence length="345" mass="37945">MENKGPGMIAASIVLTTVAFLLFCLRTYAQHLTSSQIHLDEVFLAIGLILTIGLCIETCLCFYWGAGRHLADILATDPDPLVNQRKYWITGYASVVNWAVAVFVIKLSLLSMYTRIFNTKSTPNRWFRYAVYGVVAYVISSSIAIIFSYIFICTPISFWWDQANAVVGKPVPPGSCPNMIPRGIACAALNVVSDWLILYLGGLGLWDLQMNRKRKLVVFGILGLGSTCCIVSIIRLPMLLSSSMSNDPTWSNSNPLLFGMMEASVGVISACLPGIAPLVKHWHHMATTQGSGVFSSGLAGSQKRPIHQAHEYMCMEDYRPPSSHSHRDTSPLTPARKAQPAASRR</sequence>
<keyword evidence="2" id="KW-1185">Reference proteome</keyword>
<dbReference type="Proteomes" id="UP001177260">
    <property type="component" value="Unassembled WGS sequence"/>
</dbReference>
<evidence type="ECO:0000313" key="2">
    <source>
        <dbReference type="Proteomes" id="UP001177260"/>
    </source>
</evidence>
<protein>
    <submittedName>
        <fullName evidence="1">Uncharacterized protein</fullName>
    </submittedName>
</protein>
<evidence type="ECO:0000313" key="1">
    <source>
        <dbReference type="EMBL" id="KAK1145135.1"/>
    </source>
</evidence>
<name>A0ACC3B4I3_9EURO</name>
<comment type="caution">
    <text evidence="1">The sequence shown here is derived from an EMBL/GenBank/DDBJ whole genome shotgun (WGS) entry which is preliminary data.</text>
</comment>
<organism evidence="1 2">
    <name type="scientific">Aspergillus melleus</name>
    <dbReference type="NCBI Taxonomy" id="138277"/>
    <lineage>
        <taxon>Eukaryota</taxon>
        <taxon>Fungi</taxon>
        <taxon>Dikarya</taxon>
        <taxon>Ascomycota</taxon>
        <taxon>Pezizomycotina</taxon>
        <taxon>Eurotiomycetes</taxon>
        <taxon>Eurotiomycetidae</taxon>
        <taxon>Eurotiales</taxon>
        <taxon>Aspergillaceae</taxon>
        <taxon>Aspergillus</taxon>
        <taxon>Aspergillus subgen. Circumdati</taxon>
    </lineage>
</organism>
<accession>A0ACC3B4I3</accession>